<dbReference type="AlphaFoldDB" id="A0A255YND3"/>
<dbReference type="PIRSF" id="PIRSF028744">
    <property type="entry name" value="Addict_mod_HI1419"/>
    <property type="match status" value="1"/>
</dbReference>
<protein>
    <submittedName>
        <fullName evidence="1">Addiction module antitoxin RelB</fullName>
    </submittedName>
</protein>
<dbReference type="NCBIfam" id="TIGR02683">
    <property type="entry name" value="upstrm_HI1419"/>
    <property type="match status" value="1"/>
</dbReference>
<accession>A0A255YND3</accession>
<dbReference type="Pfam" id="PF05973">
    <property type="entry name" value="Gp49"/>
    <property type="match status" value="1"/>
</dbReference>
<keyword evidence="2" id="KW-1185">Reference proteome</keyword>
<dbReference type="Proteomes" id="UP000216991">
    <property type="component" value="Unassembled WGS sequence"/>
</dbReference>
<dbReference type="PANTHER" id="PTHR41791:SF1">
    <property type="entry name" value="SSL7039 PROTEIN"/>
    <property type="match status" value="1"/>
</dbReference>
<comment type="caution">
    <text evidence="1">The sequence shown here is derived from an EMBL/GenBank/DDBJ whole genome shotgun (WGS) entry which is preliminary data.</text>
</comment>
<dbReference type="EMBL" id="NOXT01000099">
    <property type="protein sequence ID" value="OYQ30767.1"/>
    <property type="molecule type" value="Genomic_DNA"/>
</dbReference>
<organism evidence="1 2">
    <name type="scientific">Sandarakinorhabdus cyanobacteriorum</name>
    <dbReference type="NCBI Taxonomy" id="1981098"/>
    <lineage>
        <taxon>Bacteria</taxon>
        <taxon>Pseudomonadati</taxon>
        <taxon>Pseudomonadota</taxon>
        <taxon>Alphaproteobacteria</taxon>
        <taxon>Sphingomonadales</taxon>
        <taxon>Sphingosinicellaceae</taxon>
        <taxon>Sandarakinorhabdus</taxon>
    </lineage>
</organism>
<dbReference type="RefSeq" id="WP_094473268.1">
    <property type="nucleotide sequence ID" value="NZ_NOXT01000099.1"/>
</dbReference>
<dbReference type="PANTHER" id="PTHR41791">
    <property type="entry name" value="SSL7039 PROTEIN"/>
    <property type="match status" value="1"/>
</dbReference>
<dbReference type="InterPro" id="IPR014056">
    <property type="entry name" value="TypeIITA-like_toxin_pred"/>
</dbReference>
<gene>
    <name evidence="1" type="ORF">CHU93_06305</name>
</gene>
<sequence length="101" mass="11353">MFEVRRTAAFLNWLTDLKDIQGRARIAKRLDRLADGNFGDTKPVGGGVSELRFAFGPGYRVYYVQRGQLIIVLLCGGDKHSQQRDIERAIAMAKEIGAREI</sequence>
<proteinExistence type="predicted"/>
<evidence type="ECO:0000313" key="2">
    <source>
        <dbReference type="Proteomes" id="UP000216991"/>
    </source>
</evidence>
<dbReference type="OrthoDB" id="5296237at2"/>
<evidence type="ECO:0000313" key="1">
    <source>
        <dbReference type="EMBL" id="OYQ30767.1"/>
    </source>
</evidence>
<name>A0A255YND3_9SPHN</name>
<reference evidence="1 2" key="1">
    <citation type="submission" date="2017-07" db="EMBL/GenBank/DDBJ databases">
        <title>Sandarakinorhabdus cyanobacteriorum sp. nov., a novel bacterium isolated from cyanobacterial aggregates in a eutrophic lake.</title>
        <authorList>
            <person name="Cai H."/>
        </authorList>
    </citation>
    <scope>NUCLEOTIDE SEQUENCE [LARGE SCALE GENOMIC DNA]</scope>
    <source>
        <strain evidence="1 2">TH057</strain>
    </source>
</reference>
<dbReference type="InterPro" id="IPR009241">
    <property type="entry name" value="HigB-like"/>
</dbReference>